<dbReference type="AlphaFoldDB" id="A0A7X2L3C1"/>
<organism evidence="1 2">
    <name type="scientific">Paenibacillus monticola</name>
    <dbReference type="NCBI Taxonomy" id="2666075"/>
    <lineage>
        <taxon>Bacteria</taxon>
        <taxon>Bacillati</taxon>
        <taxon>Bacillota</taxon>
        <taxon>Bacilli</taxon>
        <taxon>Bacillales</taxon>
        <taxon>Paenibacillaceae</taxon>
        <taxon>Paenibacillus</taxon>
    </lineage>
</organism>
<dbReference type="RefSeq" id="WP_154120665.1">
    <property type="nucleotide sequence ID" value="NZ_WJXB01000007.1"/>
</dbReference>
<sequence length="269" mass="30423">MCTSFAVHLDKTVIGMNFDISRRPIKIALQGDDQLLVLQNDNGQFYPAFGMNGNGTFMNLLMVDPIEEGNYRRGKDCIHIMKLFDEVLSGRIELAQILDYLESHAIVNLPNQSVHSMIVGKNRETYIVEPGRKHLEMDSSGSNKDFMVLTNFPLSEVISNENRNIKGAGADRYLKAYDMITNHRETFNLQTGFDVLQETVQQSGDYPTQLSLVFIPAESKVNFTLNGDFTKVYEFSFITKRIQSIEGFTSNQSLTLSKKGVLLTELEGW</sequence>
<dbReference type="Gene3D" id="3.60.60.10">
    <property type="entry name" value="Penicillin V Acylase, Chain A"/>
    <property type="match status" value="1"/>
</dbReference>
<proteinExistence type="predicted"/>
<protein>
    <recommendedName>
        <fullName evidence="3">Linear amide C-N hydrolase</fullName>
    </recommendedName>
</protein>
<accession>A0A7X2L3C1</accession>
<evidence type="ECO:0008006" key="3">
    <source>
        <dbReference type="Google" id="ProtNLM"/>
    </source>
</evidence>
<dbReference type="Proteomes" id="UP000463051">
    <property type="component" value="Unassembled WGS sequence"/>
</dbReference>
<evidence type="ECO:0000313" key="1">
    <source>
        <dbReference type="EMBL" id="MRN55165.1"/>
    </source>
</evidence>
<name>A0A7X2L3C1_9BACL</name>
<keyword evidence="2" id="KW-1185">Reference proteome</keyword>
<comment type="caution">
    <text evidence="1">The sequence shown here is derived from an EMBL/GenBank/DDBJ whole genome shotgun (WGS) entry which is preliminary data.</text>
</comment>
<dbReference type="EMBL" id="WJXB01000007">
    <property type="protein sequence ID" value="MRN55165.1"/>
    <property type="molecule type" value="Genomic_DNA"/>
</dbReference>
<evidence type="ECO:0000313" key="2">
    <source>
        <dbReference type="Proteomes" id="UP000463051"/>
    </source>
</evidence>
<gene>
    <name evidence="1" type="ORF">GJB61_19475</name>
</gene>
<reference evidence="1 2" key="1">
    <citation type="submission" date="2019-11" db="EMBL/GenBank/DDBJ databases">
        <title>Paenibacillus monticola sp. nov., a novel PGPR strain isolated from mountain sample in China.</title>
        <authorList>
            <person name="Zhao Q."/>
            <person name="Li H.-P."/>
            <person name="Zhang J.-L."/>
        </authorList>
    </citation>
    <scope>NUCLEOTIDE SEQUENCE [LARGE SCALE GENOMIC DNA]</scope>
    <source>
        <strain evidence="1 2">LC-T2</strain>
    </source>
</reference>